<dbReference type="eggNOG" id="KOG2674">
    <property type="taxonomic scope" value="Eukaryota"/>
</dbReference>
<evidence type="ECO:0000256" key="10">
    <source>
        <dbReference type="ARBA" id="ARBA00029362"/>
    </source>
</evidence>
<evidence type="ECO:0000313" key="14">
    <source>
        <dbReference type="EMBL" id="CCH41822.1"/>
    </source>
</evidence>
<dbReference type="InterPro" id="IPR046792">
    <property type="entry name" value="Peptidase_C54_cat"/>
</dbReference>
<evidence type="ECO:0000256" key="11">
    <source>
        <dbReference type="RuleBase" id="RU363115"/>
    </source>
</evidence>
<keyword evidence="5 11" id="KW-0645">Protease</keyword>
<evidence type="ECO:0000256" key="4">
    <source>
        <dbReference type="ARBA" id="ARBA00022490"/>
    </source>
</evidence>
<dbReference type="GO" id="GO:0015031">
    <property type="term" value="P:protein transport"/>
    <property type="evidence" value="ECO:0007669"/>
    <property type="project" value="UniProtKB-KW"/>
</dbReference>
<keyword evidence="8" id="KW-0653">Protein transport</keyword>
<dbReference type="PANTHER" id="PTHR22624:SF49">
    <property type="entry name" value="CYSTEINE PROTEASE"/>
    <property type="match status" value="1"/>
</dbReference>
<evidence type="ECO:0000256" key="8">
    <source>
        <dbReference type="ARBA" id="ARBA00022927"/>
    </source>
</evidence>
<dbReference type="Proteomes" id="UP000009328">
    <property type="component" value="Unassembled WGS sequence"/>
</dbReference>
<keyword evidence="3" id="KW-0813">Transport</keyword>
<dbReference type="GO" id="GO:0000407">
    <property type="term" value="C:phagophore assembly site"/>
    <property type="evidence" value="ECO:0007669"/>
    <property type="project" value="UniProtKB-SubCell"/>
</dbReference>
<dbReference type="GO" id="GO:0000423">
    <property type="term" value="P:mitophagy"/>
    <property type="evidence" value="ECO:0007669"/>
    <property type="project" value="TreeGrafter"/>
</dbReference>
<evidence type="ECO:0000256" key="5">
    <source>
        <dbReference type="ARBA" id="ARBA00022670"/>
    </source>
</evidence>
<dbReference type="FunCoup" id="K0KI37">
    <property type="interactions" value="323"/>
</dbReference>
<dbReference type="GO" id="GO:0019786">
    <property type="term" value="F:protein-phosphatidylethanolamide deconjugating activity"/>
    <property type="evidence" value="ECO:0007669"/>
    <property type="project" value="InterPro"/>
</dbReference>
<reference evidence="14 15" key="1">
    <citation type="journal article" date="2012" name="Eukaryot. Cell">
        <title>Draft genome sequence of Wickerhamomyces ciferrii NRRL Y-1031 F-60-10.</title>
        <authorList>
            <person name="Schneider J."/>
            <person name="Andrea H."/>
            <person name="Blom J."/>
            <person name="Jaenicke S."/>
            <person name="Ruckert C."/>
            <person name="Schorsch C."/>
            <person name="Szczepanowski R."/>
            <person name="Farwick M."/>
            <person name="Goesmann A."/>
            <person name="Puhler A."/>
            <person name="Schaffer S."/>
            <person name="Tauch A."/>
            <person name="Kohler T."/>
            <person name="Brinkrolf K."/>
        </authorList>
    </citation>
    <scope>NUCLEOTIDE SEQUENCE [LARGE SCALE GENOMIC DNA]</scope>
    <source>
        <strain evidence="15">ATCC 14091 / BCRC 22168 / CBS 111 / JCM 3599 / NBRC 0793 / NRRL Y-1031 F-60-10</strain>
    </source>
</reference>
<evidence type="ECO:0000256" key="2">
    <source>
        <dbReference type="ARBA" id="ARBA00010958"/>
    </source>
</evidence>
<evidence type="ECO:0000259" key="13">
    <source>
        <dbReference type="Pfam" id="PF03416"/>
    </source>
</evidence>
<evidence type="ECO:0000256" key="1">
    <source>
        <dbReference type="ARBA" id="ARBA00004329"/>
    </source>
</evidence>
<comment type="function">
    <text evidence="11">Required for selective autophagic degradation of the nucleus (nucleophagy) as well as for mitophagy which contributes to regulate mitochondrial quantity and quality by eliminating the mitochondria to a basal level to fulfill cellular energy requirements and preventing excess ROS production.</text>
</comment>
<keyword evidence="7" id="KW-0788">Thiol protease</keyword>
<sequence>MTTAGSFQRVIELFWDKELENIYPEVPITVLGKTYSREIKESVILSESTGEDGSDIDKTIRKDDNDIRANESRLSGLKDIWQTLRFHTAEDNEKDDLNKWPQEFIDDVYTRIWLTYRTKFSPIDRDPEGPSPLSLNFFLRGQNYDLDNEHFTTDCGWGCMIRTSQSLLANALLNLHIGRDWRYTGELNEMHNEIVSWFIDCPSHPFSIHKIVDKGKLLSNKKPGEWFGPSAAARSIQSLCNEFDSGVKVYIGSDSGDIYENDVFKVAKDENGVFKPILILLGLRLGIDNINPVYWDSLKAILNSKESIGIAGGRPSTSHYFFGFQGDHLFYLDPHLPQPALLHDDQLDTSVSESTEIVSSLDVNSVHTKKLRKIHLSEVDPSMLLGFLIKDENEWIQWKEKVQNSPTKTSVIHISPDHTPRDFSNRKPSFVVYDEDGDDFVDVGLEFDELPEDETGESNDVTTKTKGEEFEQVTRNDASAAIPNDRDPEDSVVFIAQGQGESSAKEILQEESPEVIESSGPSYNYTGTGSIKDDYENIGTGFTLNENPGGQNEDFNNRPYEEPLMIESPEMRSLASNLSESKLEDKSHDQGL</sequence>
<dbReference type="GO" id="GO:0000045">
    <property type="term" value="P:autophagosome assembly"/>
    <property type="evidence" value="ECO:0007669"/>
    <property type="project" value="TreeGrafter"/>
</dbReference>
<keyword evidence="15" id="KW-1185">Reference proteome</keyword>
<comment type="subcellular location">
    <subcellularLocation>
        <location evidence="11">Nucleus</location>
    </subcellularLocation>
    <subcellularLocation>
        <location evidence="11">Cytoplasm</location>
    </subcellularLocation>
    <subcellularLocation>
        <location evidence="1">Preautophagosomal structure</location>
    </subcellularLocation>
</comment>
<dbReference type="EC" id="3.4.22.-" evidence="11"/>
<feature type="compositionally biased region" description="Polar residues" evidence="12">
    <location>
        <begin position="540"/>
        <end position="554"/>
    </location>
</feature>
<name>K0KI37_WICCF</name>
<dbReference type="STRING" id="1206466.K0KI37"/>
<dbReference type="Pfam" id="PF03416">
    <property type="entry name" value="Peptidase_C54"/>
    <property type="match status" value="1"/>
</dbReference>
<keyword evidence="4 11" id="KW-0963">Cytoplasm</keyword>
<feature type="region of interest" description="Disordered" evidence="12">
    <location>
        <begin position="501"/>
        <end position="592"/>
    </location>
</feature>
<dbReference type="GO" id="GO:0035973">
    <property type="term" value="P:aggrephagy"/>
    <property type="evidence" value="ECO:0007669"/>
    <property type="project" value="TreeGrafter"/>
</dbReference>
<dbReference type="EMBL" id="CAIF01000029">
    <property type="protein sequence ID" value="CCH41822.1"/>
    <property type="molecule type" value="Genomic_DNA"/>
</dbReference>
<dbReference type="InterPro" id="IPR038765">
    <property type="entry name" value="Papain-like_cys_pep_sf"/>
</dbReference>
<dbReference type="AlphaFoldDB" id="K0KI37"/>
<dbReference type="GO" id="GO:0016485">
    <property type="term" value="P:protein processing"/>
    <property type="evidence" value="ECO:0007669"/>
    <property type="project" value="TreeGrafter"/>
</dbReference>
<organism evidence="14 15">
    <name type="scientific">Wickerhamomyces ciferrii (strain ATCC 14091 / BCRC 22168 / CBS 111 / JCM 3599 / NBRC 0793 / NRRL Y-1031 F-60-10)</name>
    <name type="common">Yeast</name>
    <name type="synonym">Pichia ciferrii</name>
    <dbReference type="NCBI Taxonomy" id="1206466"/>
    <lineage>
        <taxon>Eukaryota</taxon>
        <taxon>Fungi</taxon>
        <taxon>Dikarya</taxon>
        <taxon>Ascomycota</taxon>
        <taxon>Saccharomycotina</taxon>
        <taxon>Saccharomycetes</taxon>
        <taxon>Phaffomycetales</taxon>
        <taxon>Wickerhamomycetaceae</taxon>
        <taxon>Wickerhamomyces</taxon>
    </lineage>
</organism>
<evidence type="ECO:0000256" key="12">
    <source>
        <dbReference type="SAM" id="MobiDB-lite"/>
    </source>
</evidence>
<comment type="catalytic activity">
    <reaction evidence="10">
        <text>[protein]-C-terminal L-amino acid-glycyl-phosphatidylethanolamide + H2O = [protein]-C-terminal L-amino acid-glycine + a 1,2-diacyl-sn-glycero-3-phosphoethanolamine</text>
        <dbReference type="Rhea" id="RHEA:67548"/>
        <dbReference type="Rhea" id="RHEA-COMP:17323"/>
        <dbReference type="Rhea" id="RHEA-COMP:17324"/>
        <dbReference type="ChEBI" id="CHEBI:15377"/>
        <dbReference type="ChEBI" id="CHEBI:64612"/>
        <dbReference type="ChEBI" id="CHEBI:172940"/>
        <dbReference type="ChEBI" id="CHEBI:172941"/>
    </reaction>
    <physiologicalReaction direction="left-to-right" evidence="10">
        <dbReference type="Rhea" id="RHEA:67549"/>
    </physiologicalReaction>
</comment>
<evidence type="ECO:0000256" key="9">
    <source>
        <dbReference type="ARBA" id="ARBA00023006"/>
    </source>
</evidence>
<feature type="domain" description="Peptidase C54 catalytic" evidence="13">
    <location>
        <begin position="102"/>
        <end position="400"/>
    </location>
</feature>
<comment type="caution">
    <text evidence="14">The sequence shown here is derived from an EMBL/GenBank/DDBJ whole genome shotgun (WGS) entry which is preliminary data.</text>
</comment>
<evidence type="ECO:0000256" key="6">
    <source>
        <dbReference type="ARBA" id="ARBA00022801"/>
    </source>
</evidence>
<keyword evidence="6 11" id="KW-0378">Hydrolase</keyword>
<evidence type="ECO:0000313" key="15">
    <source>
        <dbReference type="Proteomes" id="UP000009328"/>
    </source>
</evidence>
<dbReference type="PANTHER" id="PTHR22624">
    <property type="entry name" value="CYSTEINE PROTEASE ATG4"/>
    <property type="match status" value="1"/>
</dbReference>
<protein>
    <recommendedName>
        <fullName evidence="11">Cysteine protease</fullName>
        <ecNumber evidence="11">3.4.22.-</ecNumber>
    </recommendedName>
</protein>
<evidence type="ECO:0000256" key="7">
    <source>
        <dbReference type="ARBA" id="ARBA00022807"/>
    </source>
</evidence>
<dbReference type="GO" id="GO:0005634">
    <property type="term" value="C:nucleus"/>
    <property type="evidence" value="ECO:0007669"/>
    <property type="project" value="UniProtKB-SubCell"/>
</dbReference>
<dbReference type="GO" id="GO:0034727">
    <property type="term" value="P:piecemeal microautophagy of the nucleus"/>
    <property type="evidence" value="ECO:0007669"/>
    <property type="project" value="TreeGrafter"/>
</dbReference>
<dbReference type="HOGENOM" id="CLU_021259_5_1_1"/>
<evidence type="ECO:0000256" key="3">
    <source>
        <dbReference type="ARBA" id="ARBA00022448"/>
    </source>
</evidence>
<gene>
    <name evidence="14" type="ORF">BN7_1361</name>
</gene>
<accession>K0KI37</accession>
<comment type="similarity">
    <text evidence="2 11">Belongs to the peptidase C54 family.</text>
</comment>
<dbReference type="InterPro" id="IPR005078">
    <property type="entry name" value="Peptidase_C54"/>
</dbReference>
<keyword evidence="11" id="KW-0539">Nucleus</keyword>
<feature type="compositionally biased region" description="Basic and acidic residues" evidence="12">
    <location>
        <begin position="581"/>
        <end position="592"/>
    </location>
</feature>
<proteinExistence type="inferred from homology"/>
<feature type="compositionally biased region" description="Polar residues" evidence="12">
    <location>
        <begin position="519"/>
        <end position="529"/>
    </location>
</feature>
<dbReference type="InParanoid" id="K0KI37"/>
<keyword evidence="9" id="KW-0072">Autophagy</keyword>
<dbReference type="SUPFAM" id="SSF54001">
    <property type="entry name" value="Cysteine proteinases"/>
    <property type="match status" value="1"/>
</dbReference>
<dbReference type="GO" id="GO:0004197">
    <property type="term" value="F:cysteine-type endopeptidase activity"/>
    <property type="evidence" value="ECO:0007669"/>
    <property type="project" value="TreeGrafter"/>
</dbReference>